<feature type="compositionally biased region" description="Pro residues" evidence="1">
    <location>
        <begin position="306"/>
        <end position="323"/>
    </location>
</feature>
<dbReference type="EMBL" id="JAUUTY010000007">
    <property type="protein sequence ID" value="KAK1611105.1"/>
    <property type="molecule type" value="Genomic_DNA"/>
</dbReference>
<evidence type="ECO:0008006" key="4">
    <source>
        <dbReference type="Google" id="ProtNLM"/>
    </source>
</evidence>
<proteinExistence type="predicted"/>
<name>A0AAD8VND9_LOLMU</name>
<evidence type="ECO:0000256" key="1">
    <source>
        <dbReference type="SAM" id="MobiDB-lite"/>
    </source>
</evidence>
<reference evidence="2" key="1">
    <citation type="submission" date="2023-07" db="EMBL/GenBank/DDBJ databases">
        <title>A chromosome-level genome assembly of Lolium multiflorum.</title>
        <authorList>
            <person name="Chen Y."/>
            <person name="Copetti D."/>
            <person name="Kolliker R."/>
            <person name="Studer B."/>
        </authorList>
    </citation>
    <scope>NUCLEOTIDE SEQUENCE</scope>
    <source>
        <strain evidence="2">02402/16</strain>
        <tissue evidence="2">Leaf</tissue>
    </source>
</reference>
<comment type="caution">
    <text evidence="2">The sequence shown here is derived from an EMBL/GenBank/DDBJ whole genome shotgun (WGS) entry which is preliminary data.</text>
</comment>
<feature type="region of interest" description="Disordered" evidence="1">
    <location>
        <begin position="210"/>
        <end position="332"/>
    </location>
</feature>
<organism evidence="2 3">
    <name type="scientific">Lolium multiflorum</name>
    <name type="common">Italian ryegrass</name>
    <name type="synonym">Lolium perenne subsp. multiflorum</name>
    <dbReference type="NCBI Taxonomy" id="4521"/>
    <lineage>
        <taxon>Eukaryota</taxon>
        <taxon>Viridiplantae</taxon>
        <taxon>Streptophyta</taxon>
        <taxon>Embryophyta</taxon>
        <taxon>Tracheophyta</taxon>
        <taxon>Spermatophyta</taxon>
        <taxon>Magnoliopsida</taxon>
        <taxon>Liliopsida</taxon>
        <taxon>Poales</taxon>
        <taxon>Poaceae</taxon>
        <taxon>BOP clade</taxon>
        <taxon>Pooideae</taxon>
        <taxon>Poodae</taxon>
        <taxon>Poeae</taxon>
        <taxon>Poeae Chloroplast Group 2 (Poeae type)</taxon>
        <taxon>Loliodinae</taxon>
        <taxon>Loliinae</taxon>
        <taxon>Lolium</taxon>
    </lineage>
</organism>
<dbReference type="Proteomes" id="UP001231189">
    <property type="component" value="Unassembled WGS sequence"/>
</dbReference>
<evidence type="ECO:0000313" key="3">
    <source>
        <dbReference type="Proteomes" id="UP001231189"/>
    </source>
</evidence>
<keyword evidence="3" id="KW-1185">Reference proteome</keyword>
<dbReference type="AlphaFoldDB" id="A0AAD8VND9"/>
<evidence type="ECO:0000313" key="2">
    <source>
        <dbReference type="EMBL" id="KAK1611105.1"/>
    </source>
</evidence>
<feature type="compositionally biased region" description="Basic residues" evidence="1">
    <location>
        <begin position="239"/>
        <end position="254"/>
    </location>
</feature>
<accession>A0AAD8VND9</accession>
<dbReference type="PANTHER" id="PTHR48258:SF9">
    <property type="entry name" value="OS01G0348150 PROTEIN"/>
    <property type="match status" value="1"/>
</dbReference>
<gene>
    <name evidence="2" type="ORF">QYE76_034778</name>
</gene>
<protein>
    <recommendedName>
        <fullName evidence="4">DUF4216 domain-containing protein</fullName>
    </recommendedName>
</protein>
<dbReference type="PANTHER" id="PTHR48258">
    <property type="entry name" value="DUF4218 DOMAIN-CONTAINING PROTEIN-RELATED"/>
    <property type="match status" value="1"/>
</dbReference>
<feature type="compositionally biased region" description="Pro residues" evidence="1">
    <location>
        <begin position="256"/>
        <end position="270"/>
    </location>
</feature>
<sequence length="332" mass="37849">MGRPRKMGDVTKEHNSSFTRWFKQTQLLEAQRKRPSTEDEKLIYTLSQGPGHNVRTYQGYDINGYRFYTEEKDRNSENQNSGVTMLSYADDETNVKERFFGRIEEIWELNYCGETVPMFHVRWAKKVEKEGRYFTTMVIPDAKSKNASAKNEPWVLGSQVDQCFFITDPSRPSRVVVRRGKRSIIGMQGDANEEDLDKNGDPKIEEEFDKHFDMPTTSKFLPRQRANPSATALATTATAKRRHLAPLPPRRRRTATPPPSRTPKPEPPPQIEEEEDRHAAAEEEDEEDNAAATATLHRRRSVRAPLPSPLPCPPPHCPVPIPNPATASVLLD</sequence>